<evidence type="ECO:0000313" key="4">
    <source>
        <dbReference type="Proteomes" id="UP000639643"/>
    </source>
</evidence>
<keyword evidence="4" id="KW-1185">Reference proteome</keyword>
<gene>
    <name evidence="3" type="ORF">CMUS01_16559</name>
</gene>
<evidence type="ECO:0000256" key="2">
    <source>
        <dbReference type="SAM" id="Phobius"/>
    </source>
</evidence>
<reference evidence="3" key="1">
    <citation type="journal article" date="2020" name="Phytopathology">
        <title>Genome Sequence Resources of Colletotrichum truncatum, C. plurivorum, C. musicola, and C. sojae: Four Species Pathogenic to Soybean (Glycine max).</title>
        <authorList>
            <person name="Rogerio F."/>
            <person name="Boufleur T.R."/>
            <person name="Ciampi-Guillardi M."/>
            <person name="Sukno S.A."/>
            <person name="Thon M.R."/>
            <person name="Massola Junior N.S."/>
            <person name="Baroncelli R."/>
        </authorList>
    </citation>
    <scope>NUCLEOTIDE SEQUENCE</scope>
    <source>
        <strain evidence="3">LFN0074</strain>
    </source>
</reference>
<dbReference type="EMBL" id="WIGM01001985">
    <property type="protein sequence ID" value="KAF6785556.1"/>
    <property type="molecule type" value="Genomic_DNA"/>
</dbReference>
<name>A0A8H6IMR0_9PEZI</name>
<feature type="region of interest" description="Disordered" evidence="1">
    <location>
        <begin position="203"/>
        <end position="228"/>
    </location>
</feature>
<evidence type="ECO:0000313" key="3">
    <source>
        <dbReference type="EMBL" id="KAF6785556.1"/>
    </source>
</evidence>
<protein>
    <recommendedName>
        <fullName evidence="5">LPXTG-domain-containing protein</fullName>
    </recommendedName>
</protein>
<comment type="caution">
    <text evidence="3">The sequence shown here is derived from an EMBL/GenBank/DDBJ whole genome shotgun (WGS) entry which is preliminary data.</text>
</comment>
<evidence type="ECO:0000256" key="1">
    <source>
        <dbReference type="SAM" id="MobiDB-lite"/>
    </source>
</evidence>
<accession>A0A8H6IMR0</accession>
<keyword evidence="2" id="KW-0472">Membrane</keyword>
<dbReference type="OrthoDB" id="4497263at2759"/>
<sequence>MAVPPSTVTASGRPTVYYPLPTPWPLGPGCASRTYRQAELGTILAWDPYYGMHLDSDAKTCYPPHVTSWWFQTEGQPTFIALGPTFACPEAYTAAQTLLEAGGVQHVYCCPSSYTFHVPQPTKPVFPSQCLSTATAGQTITYDSLTPAEDGMTYFPTSSVVKSEVVSIWAVPVNGYNFPATSTSVASTGATIASTFTSAIASATKSESPTSSTAELAKETGGEGSTPAGTPLAMTVGVSAGVVFAVLALIGGAFMLWRRRRRRNRRISYTEHKVSEVEGQPVVKPLSFHGREFELPAEVAPPQRNYELYGDNVRTKSAVYELPGSREKG</sequence>
<proteinExistence type="predicted"/>
<dbReference type="Proteomes" id="UP000639643">
    <property type="component" value="Unassembled WGS sequence"/>
</dbReference>
<keyword evidence="2" id="KW-0812">Transmembrane</keyword>
<evidence type="ECO:0008006" key="5">
    <source>
        <dbReference type="Google" id="ProtNLM"/>
    </source>
</evidence>
<feature type="transmembrane region" description="Helical" evidence="2">
    <location>
        <begin position="232"/>
        <end position="257"/>
    </location>
</feature>
<dbReference type="AlphaFoldDB" id="A0A8H6IMR0"/>
<keyword evidence="2" id="KW-1133">Transmembrane helix</keyword>
<organism evidence="3 4">
    <name type="scientific">Colletotrichum musicola</name>
    <dbReference type="NCBI Taxonomy" id="2175873"/>
    <lineage>
        <taxon>Eukaryota</taxon>
        <taxon>Fungi</taxon>
        <taxon>Dikarya</taxon>
        <taxon>Ascomycota</taxon>
        <taxon>Pezizomycotina</taxon>
        <taxon>Sordariomycetes</taxon>
        <taxon>Hypocreomycetidae</taxon>
        <taxon>Glomerellales</taxon>
        <taxon>Glomerellaceae</taxon>
        <taxon>Colletotrichum</taxon>
        <taxon>Colletotrichum orchidearum species complex</taxon>
    </lineage>
</organism>